<reference evidence="5" key="1">
    <citation type="submission" date="2017-12" db="EMBL/GenBank/DDBJ databases">
        <authorList>
            <person name="Thomas-White K."/>
            <person name="Wolfe A.J."/>
        </authorList>
    </citation>
    <scope>NUCLEOTIDE SEQUENCE</scope>
    <source>
        <strain evidence="5">UMB0763</strain>
    </source>
</reference>
<dbReference type="Pfam" id="PF20570">
    <property type="entry name" value="DUF6779"/>
    <property type="match status" value="1"/>
</dbReference>
<evidence type="ECO:0000256" key="2">
    <source>
        <dbReference type="SAM" id="MobiDB-lite"/>
    </source>
</evidence>
<feature type="compositionally biased region" description="Basic and acidic residues" evidence="2">
    <location>
        <begin position="189"/>
        <end position="198"/>
    </location>
</feature>
<feature type="compositionally biased region" description="Basic and acidic residues" evidence="2">
    <location>
        <begin position="298"/>
        <end position="307"/>
    </location>
</feature>
<evidence type="ECO:0000256" key="1">
    <source>
        <dbReference type="SAM" id="Coils"/>
    </source>
</evidence>
<organism evidence="5 6">
    <name type="scientific">Corynebacterium pyruviciproducens</name>
    <dbReference type="NCBI Taxonomy" id="598660"/>
    <lineage>
        <taxon>Bacteria</taxon>
        <taxon>Bacillati</taxon>
        <taxon>Actinomycetota</taxon>
        <taxon>Actinomycetes</taxon>
        <taxon>Mycobacteriales</taxon>
        <taxon>Corynebacteriaceae</taxon>
        <taxon>Corynebacterium</taxon>
    </lineage>
</organism>
<protein>
    <submittedName>
        <fullName evidence="5">DUF6779 domain-containing protein</fullName>
    </submittedName>
</protein>
<feature type="region of interest" description="Disordered" evidence="2">
    <location>
        <begin position="133"/>
        <end position="461"/>
    </location>
</feature>
<reference evidence="5" key="2">
    <citation type="submission" date="2023-10" db="EMBL/GenBank/DDBJ databases">
        <authorList>
            <person name="Choi B."/>
        </authorList>
    </citation>
    <scope>NUCLEOTIDE SEQUENCE</scope>
    <source>
        <strain evidence="5">UMB0763</strain>
    </source>
</reference>
<evidence type="ECO:0000256" key="3">
    <source>
        <dbReference type="SAM" id="Phobius"/>
    </source>
</evidence>
<dbReference type="EMBL" id="CP136958">
    <property type="protein sequence ID" value="WOT02401.1"/>
    <property type="molecule type" value="Genomic_DNA"/>
</dbReference>
<feature type="domain" description="DUF6779" evidence="4">
    <location>
        <begin position="34"/>
        <end position="135"/>
    </location>
</feature>
<evidence type="ECO:0000313" key="6">
    <source>
        <dbReference type="Proteomes" id="UP000234560"/>
    </source>
</evidence>
<feature type="compositionally biased region" description="Low complexity" evidence="2">
    <location>
        <begin position="252"/>
        <end position="266"/>
    </location>
</feature>
<evidence type="ECO:0000259" key="4">
    <source>
        <dbReference type="Pfam" id="PF20570"/>
    </source>
</evidence>
<sequence>MNLKGSELFLWVLIGLAIVASVLMMFSNSDAWQKIAVLAALWAAAVGAFLVMRMRGQATADSERMAELEDELDYQRARADEERARSESAIARYEESDETLAAIRDQLEAMRAQLEELTGRTYEYEPNSITASATRLREIGGSTSGARGWDEEPHTEPGSVEAPSFGEPDISTAATSREATDVVVVTPEYDQHGSHAERQDDEATSNFREEEESDGGRQAWTWAPGEFSSYVEPEDNDQGYHGRRRKEDDKGSSSFNFDFFGSYGSSDTDDADAGATVTVDETDSRRNRTETVTATDADYLRSAREEEPSQAATRRSGDGVADGEDTGYHGRRRKEDRNENRTPGADNSVHHADGGARPQQSEQSHRVGGWMPVTQPVDTHDTWGGPHTDGSVYGDAAGDVAGDVAGETGGSAPEPAAPHPDQTARIPQVDEQYGESGHGRRRAENNAGGVSVADLLKNLKK</sequence>
<name>A0AAF0YVQ1_9CORY</name>
<dbReference type="KEGG" id="cpyr:CYJ47_01070"/>
<keyword evidence="3" id="KW-1133">Transmembrane helix</keyword>
<evidence type="ECO:0000313" key="5">
    <source>
        <dbReference type="EMBL" id="WOT02401.1"/>
    </source>
</evidence>
<feature type="compositionally biased region" description="Acidic residues" evidence="2">
    <location>
        <begin position="199"/>
        <end position="213"/>
    </location>
</feature>
<feature type="compositionally biased region" description="Low complexity" evidence="2">
    <location>
        <begin position="389"/>
        <end position="406"/>
    </location>
</feature>
<dbReference type="InterPro" id="IPR046706">
    <property type="entry name" value="DUF6779"/>
</dbReference>
<dbReference type="RefSeq" id="WP_257877856.1">
    <property type="nucleotide sequence ID" value="NZ_CP136958.1"/>
</dbReference>
<feature type="coiled-coil region" evidence="1">
    <location>
        <begin position="65"/>
        <end position="120"/>
    </location>
</feature>
<proteinExistence type="predicted"/>
<keyword evidence="3" id="KW-0812">Transmembrane</keyword>
<gene>
    <name evidence="5" type="ORF">CYJ47_01070</name>
</gene>
<dbReference type="Proteomes" id="UP000234560">
    <property type="component" value="Chromosome"/>
</dbReference>
<accession>A0AAF0YVQ1</accession>
<feature type="transmembrane region" description="Helical" evidence="3">
    <location>
        <begin position="32"/>
        <end position="52"/>
    </location>
</feature>
<dbReference type="AlphaFoldDB" id="A0AAF0YVQ1"/>
<keyword evidence="3" id="KW-0472">Membrane</keyword>
<feature type="transmembrane region" description="Helical" evidence="3">
    <location>
        <begin position="7"/>
        <end position="26"/>
    </location>
</feature>
<keyword evidence="1" id="KW-0175">Coiled coil</keyword>